<dbReference type="RefSeq" id="WP_045106467.1">
    <property type="nucleotide sequence ID" value="NZ_LN681225.1"/>
</dbReference>
<dbReference type="Proteomes" id="UP000032803">
    <property type="component" value="Chromosome I"/>
</dbReference>
<dbReference type="STRING" id="449.LHA_2209"/>
<reference evidence="2" key="1">
    <citation type="submission" date="2014-09" db="EMBL/GenBank/DDBJ databases">
        <authorList>
            <person name="Gomez-Valero L."/>
        </authorList>
    </citation>
    <scope>NUCLEOTIDE SEQUENCE [LARGE SCALE GENOMIC DNA]</scope>
    <source>
        <strain evidence="2">ATCC35250</strain>
    </source>
</reference>
<keyword evidence="2" id="KW-1185">Reference proteome</keyword>
<dbReference type="EMBL" id="LN681225">
    <property type="protein sequence ID" value="CEK11230.1"/>
    <property type="molecule type" value="Genomic_DNA"/>
</dbReference>
<gene>
    <name evidence="1" type="ORF">LHA_2209</name>
</gene>
<sequence length="192" mass="22207">MPMYEDLQRDAKNFTALLTHALTKRATYGNLFFTCLPSPIANQQLFDDANLIQQTAECLDFYAGVTHSGRTIDSNVKHQVLIGIYVYVWYQYDSLVQSYLNKPLLKLFQDHLGVSSLEQFEPDYYRSCLDELDDFCNWVFEKREQYQQTNKLFQIFPTNMQGSLHVQKNAPGLSWGTLFSGLMTKVGIKSLF</sequence>
<evidence type="ECO:0000313" key="2">
    <source>
        <dbReference type="Proteomes" id="UP000032803"/>
    </source>
</evidence>
<protein>
    <submittedName>
        <fullName evidence="1">Uncharacterized protein</fullName>
    </submittedName>
</protein>
<dbReference type="KEGG" id="lha:LHA_2209"/>
<evidence type="ECO:0000313" key="1">
    <source>
        <dbReference type="EMBL" id="CEK11230.1"/>
    </source>
</evidence>
<accession>A0A0A8UQU0</accession>
<proteinExistence type="predicted"/>
<dbReference type="HOGENOM" id="CLU_1353227_0_0_6"/>
<dbReference type="PATRIC" id="fig|449.7.peg.252"/>
<name>A0A0A8UQU0_LEGHA</name>
<organism evidence="1 2">
    <name type="scientific">Legionella hackeliae</name>
    <dbReference type="NCBI Taxonomy" id="449"/>
    <lineage>
        <taxon>Bacteria</taxon>
        <taxon>Pseudomonadati</taxon>
        <taxon>Pseudomonadota</taxon>
        <taxon>Gammaproteobacteria</taxon>
        <taxon>Legionellales</taxon>
        <taxon>Legionellaceae</taxon>
        <taxon>Legionella</taxon>
    </lineage>
</organism>
<dbReference type="OrthoDB" id="5639563at2"/>
<dbReference type="AlphaFoldDB" id="A0A0A8UQU0"/>